<organism evidence="1 2">
    <name type="scientific">Nitrincola nitratireducens</name>
    <dbReference type="NCBI Taxonomy" id="1229521"/>
    <lineage>
        <taxon>Bacteria</taxon>
        <taxon>Pseudomonadati</taxon>
        <taxon>Pseudomonadota</taxon>
        <taxon>Gammaproteobacteria</taxon>
        <taxon>Oceanospirillales</taxon>
        <taxon>Oceanospirillaceae</taxon>
        <taxon>Nitrincola</taxon>
    </lineage>
</organism>
<protein>
    <submittedName>
        <fullName evidence="1">Uncharacterized protein</fullName>
    </submittedName>
</protein>
<dbReference type="Gene3D" id="3.20.20.150">
    <property type="entry name" value="Divalent-metal-dependent TIM barrel enzymes"/>
    <property type="match status" value="1"/>
</dbReference>
<dbReference type="SUPFAM" id="SSF51658">
    <property type="entry name" value="Xylose isomerase-like"/>
    <property type="match status" value="1"/>
</dbReference>
<gene>
    <name evidence="1" type="ORF">D791_00785</name>
</gene>
<dbReference type="Proteomes" id="UP000019464">
    <property type="component" value="Unassembled WGS sequence"/>
</dbReference>
<proteinExistence type="predicted"/>
<dbReference type="EMBL" id="AONB01000002">
    <property type="protein sequence ID" value="EXJ12540.1"/>
    <property type="molecule type" value="Genomic_DNA"/>
</dbReference>
<dbReference type="PATRIC" id="fig|1229521.3.peg.796"/>
<dbReference type="OrthoDB" id="9763101at2"/>
<dbReference type="PANTHER" id="PTHR42194:SF1">
    <property type="entry name" value="UPF0276 PROTEIN HI_1600"/>
    <property type="match status" value="1"/>
</dbReference>
<sequence length="276" mass="31636">MKTTDQVGLGFRREHLKAITPGEKVSVDFFEVAPENWMNIGGRLAKNFREFTERYRFYTHGLSLSLGSPAPLDMDFVKQIKRFLDDHKIDVYSEHLSACSDDGHLYDLMPIPFTEDAVYWVAERIKQVMDCLERPFYVENVSYYAQIHQQMSELEFTQAILDEANCQLLLDVNNVYVNSVNHRYDAKAFIQGIDPDRIGYLHIAGHHQEAEDLIIDTHGAAVSNPVWQLLHVVYHHAGLKPTLLERDFNLPPLAELYKETDIIKSIQLSGGYHAAA</sequence>
<dbReference type="RefSeq" id="WP_036507876.1">
    <property type="nucleotide sequence ID" value="NZ_AONB01000002.1"/>
</dbReference>
<comment type="caution">
    <text evidence="1">The sequence shown here is derived from an EMBL/GenBank/DDBJ whole genome shotgun (WGS) entry which is preliminary data.</text>
</comment>
<dbReference type="AlphaFoldDB" id="W9VQ24"/>
<dbReference type="STRING" id="1229521.D791_00785"/>
<keyword evidence="2" id="KW-1185">Reference proteome</keyword>
<dbReference type="NCBIfam" id="NF003818">
    <property type="entry name" value="PRK05409.1"/>
    <property type="match status" value="1"/>
</dbReference>
<evidence type="ECO:0000313" key="1">
    <source>
        <dbReference type="EMBL" id="EXJ12540.1"/>
    </source>
</evidence>
<dbReference type="InterPro" id="IPR036237">
    <property type="entry name" value="Xyl_isomerase-like_sf"/>
</dbReference>
<dbReference type="InterPro" id="IPR007801">
    <property type="entry name" value="MbnB/TglH/ChrH"/>
</dbReference>
<accession>W9VQ24</accession>
<dbReference type="PANTHER" id="PTHR42194">
    <property type="entry name" value="UPF0276 PROTEIN HI_1600"/>
    <property type="match status" value="1"/>
</dbReference>
<dbReference type="Pfam" id="PF05114">
    <property type="entry name" value="MbnB_TglH_ChrH"/>
    <property type="match status" value="1"/>
</dbReference>
<name>W9VQ24_9GAMM</name>
<reference evidence="1 2" key="2">
    <citation type="journal article" date="2015" name="Syst. Appl. Microbiol.">
        <title>Nitrincola nitratireducens sp. nov. isolated from a haloalkaline crater lake.</title>
        <authorList>
            <person name="Singh A."/>
            <person name="Vaidya B."/>
            <person name="Tanuku N.R."/>
            <person name="Pinnaka A.K."/>
        </authorList>
    </citation>
    <scope>NUCLEOTIDE SEQUENCE [LARGE SCALE GENOMIC DNA]</scope>
    <source>
        <strain evidence="1 2">AK23</strain>
    </source>
</reference>
<evidence type="ECO:0000313" key="2">
    <source>
        <dbReference type="Proteomes" id="UP000019464"/>
    </source>
</evidence>
<reference evidence="2" key="1">
    <citation type="submission" date="2012-11" db="EMBL/GenBank/DDBJ databases">
        <authorList>
            <person name="Singh A."/>
            <person name="Pinnaka A.K."/>
            <person name="Vaidya B."/>
        </authorList>
    </citation>
    <scope>NUCLEOTIDE SEQUENCE [LARGE SCALE GENOMIC DNA]</scope>
    <source>
        <strain evidence="2">AK23</strain>
    </source>
</reference>